<dbReference type="EMBL" id="MBDN02000052">
    <property type="protein sequence ID" value="RLN82490.1"/>
    <property type="molecule type" value="Genomic_DNA"/>
</dbReference>
<reference evidence="3" key="1">
    <citation type="journal article" date="2015" name="Genom Data">
        <title>Genome sequences of six Phytophthora species associated with forests in New Zealand.</title>
        <authorList>
            <person name="Studholme D.J."/>
            <person name="McDougal R.L."/>
            <person name="Sambles C."/>
            <person name="Hansen E."/>
            <person name="Hardy G."/>
            <person name="Grant M."/>
            <person name="Ganley R.J."/>
            <person name="Williams N.M."/>
        </authorList>
    </citation>
    <scope>NUCLEOTIDE SEQUENCE</scope>
    <source>
        <strain evidence="3">NZFS 3630</strain>
    </source>
</reference>
<evidence type="ECO:0000313" key="6">
    <source>
        <dbReference type="Proteomes" id="UP000285624"/>
    </source>
</evidence>
<dbReference type="PANTHER" id="PTHR15454">
    <property type="entry name" value="NISCHARIN RELATED"/>
    <property type="match status" value="1"/>
</dbReference>
<organism evidence="5 6">
    <name type="scientific">Phytophthora kernoviae</name>
    <dbReference type="NCBI Taxonomy" id="325452"/>
    <lineage>
        <taxon>Eukaryota</taxon>
        <taxon>Sar</taxon>
        <taxon>Stramenopiles</taxon>
        <taxon>Oomycota</taxon>
        <taxon>Peronosporomycetes</taxon>
        <taxon>Peronosporales</taxon>
        <taxon>Peronosporaceae</taxon>
        <taxon>Phytophthora</taxon>
    </lineage>
</organism>
<reference evidence="6 7" key="2">
    <citation type="submission" date="2018-07" db="EMBL/GenBank/DDBJ databases">
        <title>Genome sequencing of oomycete isolates from Chile give support for New Zealand origin for Phytophthora kernoviae and make available the first Nothophytophthora sp. genome.</title>
        <authorList>
            <person name="Studholme D.J."/>
            <person name="Sanfuentes E."/>
            <person name="Panda P."/>
            <person name="Hill R."/>
            <person name="Sambles C."/>
            <person name="Grant M."/>
            <person name="Williams N.M."/>
            <person name="Mcdougal R.L."/>
        </authorList>
    </citation>
    <scope>NUCLEOTIDE SEQUENCE [LARGE SCALE GENOMIC DNA]</scope>
    <source>
        <strain evidence="4">Chile2</strain>
        <strain evidence="5">Chile4</strain>
    </source>
</reference>
<gene>
    <name evidence="4" type="ORF">BBI17_002793</name>
    <name evidence="5" type="ORF">BBO99_00002878</name>
    <name evidence="3" type="ORF">JM18_003124</name>
</gene>
<dbReference type="SMART" id="SM00369">
    <property type="entry name" value="LRR_TYP"/>
    <property type="match status" value="3"/>
</dbReference>
<dbReference type="GO" id="GO:0005737">
    <property type="term" value="C:cytoplasm"/>
    <property type="evidence" value="ECO:0007669"/>
    <property type="project" value="TreeGrafter"/>
</dbReference>
<evidence type="ECO:0000313" key="7">
    <source>
        <dbReference type="Proteomes" id="UP000285883"/>
    </source>
</evidence>
<dbReference type="AlphaFoldDB" id="A0A3R7J9N9"/>
<dbReference type="Proteomes" id="UP000285883">
    <property type="component" value="Unassembled WGS sequence"/>
</dbReference>
<keyword evidence="6" id="KW-1185">Reference proteome</keyword>
<dbReference type="SMART" id="SM00365">
    <property type="entry name" value="LRR_SD22"/>
    <property type="match status" value="3"/>
</dbReference>
<dbReference type="Gene3D" id="3.80.10.10">
    <property type="entry name" value="Ribonuclease Inhibitor"/>
    <property type="match status" value="1"/>
</dbReference>
<dbReference type="Pfam" id="PF13855">
    <property type="entry name" value="LRR_8"/>
    <property type="match status" value="1"/>
</dbReference>
<dbReference type="Proteomes" id="UP000285624">
    <property type="component" value="Unassembled WGS sequence"/>
</dbReference>
<dbReference type="InterPro" id="IPR003591">
    <property type="entry name" value="Leu-rich_rpt_typical-subtyp"/>
</dbReference>
<accession>A0A3R7J9N9</accession>
<protein>
    <recommendedName>
        <fullName evidence="8">U2A'/phosphoprotein 32 family A C-terminal domain-containing protein</fullName>
    </recommendedName>
</protein>
<sequence>MDRLEVRALLVASERALPRPTGGPPQRQGISIEDYLDEEVFLKTLEESLHQHVASLSQQFLVLSAPQVDRLAFRLHDALVPKRDADTRVIQAWTIQPQLQLKVKASAHIQVLKLSTILREVQCLRVHQLQTLEMEKEREEEETRAPIEMEIFPSLRVVEALNTEETALRNVHFFARQLRELHIEHTEVRALQLLLAPGADRDAIGVLKAANWRKLVKLQMNCCGLATVDESVNLLRAVRTLDLGWNQIEHFETVMTTRSLEVLNLCHNQLLQVPPIQLLRSLKELDLAVNQVSSLQGIAALTSLERLDVSHNQIANIAEVELLTKLPRLAFLKMEFNPIAKRPDYRREVLFYLGEQVELDGQPWSDAELSSMKNRRMLLMVEGVMKPNGYDSMWGQPAEAPVYPKVCVRSGVVVKNPKLVLGYPLLARSQFFPAHYVEIQNPPSTLSTIQSRLVS</sequence>
<comment type="caution">
    <text evidence="5">The sequence shown here is derived from an EMBL/GenBank/DDBJ whole genome shotgun (WGS) entry which is preliminary data.</text>
</comment>
<dbReference type="InterPro" id="IPR032675">
    <property type="entry name" value="LRR_dom_sf"/>
</dbReference>
<evidence type="ECO:0000313" key="3">
    <source>
        <dbReference type="EMBL" id="KAG2527421.1"/>
    </source>
</evidence>
<dbReference type="PROSITE" id="PS51450">
    <property type="entry name" value="LRR"/>
    <property type="match status" value="3"/>
</dbReference>
<evidence type="ECO:0000256" key="1">
    <source>
        <dbReference type="ARBA" id="ARBA00022614"/>
    </source>
</evidence>
<evidence type="ECO:0008006" key="8">
    <source>
        <dbReference type="Google" id="ProtNLM"/>
    </source>
</evidence>
<evidence type="ECO:0000313" key="4">
    <source>
        <dbReference type="EMBL" id="RLN14306.1"/>
    </source>
</evidence>
<name>A0A3R7J9N9_9STRA</name>
<dbReference type="EMBL" id="JPWU03000080">
    <property type="protein sequence ID" value="KAG2527421.1"/>
    <property type="molecule type" value="Genomic_DNA"/>
</dbReference>
<evidence type="ECO:0000256" key="2">
    <source>
        <dbReference type="ARBA" id="ARBA00022737"/>
    </source>
</evidence>
<proteinExistence type="predicted"/>
<dbReference type="PANTHER" id="PTHR15454:SF73">
    <property type="entry name" value="DYNEIN AXONEMAL LIGHT CHAIN 1"/>
    <property type="match status" value="1"/>
</dbReference>
<dbReference type="EMBL" id="MAYM02001628">
    <property type="protein sequence ID" value="RLN14306.1"/>
    <property type="molecule type" value="Genomic_DNA"/>
</dbReference>
<reference evidence="3" key="3">
    <citation type="submission" date="2020-06" db="EMBL/GenBank/DDBJ databases">
        <authorList>
            <person name="Studholme D.J."/>
        </authorList>
    </citation>
    <scope>NUCLEOTIDE SEQUENCE</scope>
    <source>
        <strain evidence="3">NZFS 3630</strain>
    </source>
</reference>
<dbReference type="SUPFAM" id="SSF52075">
    <property type="entry name" value="Outer arm dynein light chain 1"/>
    <property type="match status" value="1"/>
</dbReference>
<dbReference type="InterPro" id="IPR001611">
    <property type="entry name" value="Leu-rich_rpt"/>
</dbReference>
<keyword evidence="1" id="KW-0433">Leucine-rich repeat</keyword>
<dbReference type="Proteomes" id="UP000792063">
    <property type="component" value="Unassembled WGS sequence"/>
</dbReference>
<keyword evidence="2" id="KW-0677">Repeat</keyword>
<evidence type="ECO:0000313" key="5">
    <source>
        <dbReference type="EMBL" id="RLN82490.1"/>
    </source>
</evidence>